<evidence type="ECO:0000256" key="4">
    <source>
        <dbReference type="ARBA" id="ARBA00022490"/>
    </source>
</evidence>
<evidence type="ECO:0000256" key="1">
    <source>
        <dbReference type="ARBA" id="ARBA00004496"/>
    </source>
</evidence>
<accession>A0A2Z5UVN8</accession>
<keyword evidence="5 10" id="KW-0436">Ligase</keyword>
<dbReference type="InterPro" id="IPR049940">
    <property type="entry name" value="GluQ/Sye"/>
</dbReference>
<feature type="binding site" evidence="10">
    <location>
        <position position="127"/>
    </location>
    <ligand>
        <name>Zn(2+)</name>
        <dbReference type="ChEBI" id="CHEBI:29105"/>
    </ligand>
</feature>
<gene>
    <name evidence="10 13" type="primary">gltX</name>
    <name evidence="13" type="ORF">RVIR1_06240</name>
</gene>
<feature type="short sequence motif" description="'HIGH' region" evidence="10">
    <location>
        <begin position="9"/>
        <end position="19"/>
    </location>
</feature>
<dbReference type="PROSITE" id="PS00178">
    <property type="entry name" value="AA_TRNA_LIGASE_I"/>
    <property type="match status" value="1"/>
</dbReference>
<dbReference type="InterPro" id="IPR045462">
    <property type="entry name" value="aa-tRNA-synth_I_cd-bd"/>
</dbReference>
<dbReference type="GO" id="GO:0005829">
    <property type="term" value="C:cytosol"/>
    <property type="evidence" value="ECO:0007669"/>
    <property type="project" value="TreeGrafter"/>
</dbReference>
<evidence type="ECO:0000256" key="10">
    <source>
        <dbReference type="HAMAP-Rule" id="MF_00022"/>
    </source>
</evidence>
<name>A0A2Z5UVN8_9COXI</name>
<feature type="domain" description="Aminoacyl-tRNA synthetase class I anticodon-binding" evidence="12">
    <location>
        <begin position="324"/>
        <end position="457"/>
    </location>
</feature>
<keyword evidence="9 10" id="KW-0030">Aminoacyl-tRNA synthetase</keyword>
<dbReference type="Pfam" id="PF19269">
    <property type="entry name" value="Anticodon_2"/>
    <property type="match status" value="1"/>
</dbReference>
<evidence type="ECO:0000313" key="14">
    <source>
        <dbReference type="Proteomes" id="UP000282483"/>
    </source>
</evidence>
<dbReference type="NCBIfam" id="TIGR00464">
    <property type="entry name" value="gltX_bact"/>
    <property type="match status" value="1"/>
</dbReference>
<keyword evidence="10" id="KW-0862">Zinc</keyword>
<dbReference type="FunFam" id="3.40.50.620:FF:000007">
    <property type="entry name" value="Glutamate--tRNA ligase"/>
    <property type="match status" value="1"/>
</dbReference>
<dbReference type="RefSeq" id="WP_126322612.1">
    <property type="nucleotide sequence ID" value="NZ_AP018005.1"/>
</dbReference>
<comment type="catalytic activity">
    <reaction evidence="10">
        <text>tRNA(Glu) + L-glutamate + ATP = L-glutamyl-tRNA(Glu) + AMP + diphosphate</text>
        <dbReference type="Rhea" id="RHEA:23540"/>
        <dbReference type="Rhea" id="RHEA-COMP:9663"/>
        <dbReference type="Rhea" id="RHEA-COMP:9680"/>
        <dbReference type="ChEBI" id="CHEBI:29985"/>
        <dbReference type="ChEBI" id="CHEBI:30616"/>
        <dbReference type="ChEBI" id="CHEBI:33019"/>
        <dbReference type="ChEBI" id="CHEBI:78442"/>
        <dbReference type="ChEBI" id="CHEBI:78520"/>
        <dbReference type="ChEBI" id="CHEBI:456215"/>
        <dbReference type="EC" id="6.1.1.17"/>
    </reaction>
</comment>
<dbReference type="InterPro" id="IPR014729">
    <property type="entry name" value="Rossmann-like_a/b/a_fold"/>
</dbReference>
<comment type="subunit">
    <text evidence="3 10">Monomer.</text>
</comment>
<dbReference type="CDD" id="cd00808">
    <property type="entry name" value="GluRS_core"/>
    <property type="match status" value="1"/>
</dbReference>
<feature type="domain" description="Glutamyl/glutaminyl-tRNA synthetase class Ib catalytic" evidence="11">
    <location>
        <begin position="2"/>
        <end position="304"/>
    </location>
</feature>
<dbReference type="InterPro" id="IPR008925">
    <property type="entry name" value="aa_tRNA-synth_I_cd-bd_sf"/>
</dbReference>
<dbReference type="InterPro" id="IPR000924">
    <property type="entry name" value="Glu/Gln-tRNA-synth"/>
</dbReference>
<evidence type="ECO:0000256" key="6">
    <source>
        <dbReference type="ARBA" id="ARBA00022741"/>
    </source>
</evidence>
<feature type="binding site" evidence="10">
    <location>
        <position position="98"/>
    </location>
    <ligand>
        <name>Zn(2+)</name>
        <dbReference type="ChEBI" id="CHEBI:29105"/>
    </ligand>
</feature>
<dbReference type="Pfam" id="PF00749">
    <property type="entry name" value="tRNA-synt_1c"/>
    <property type="match status" value="1"/>
</dbReference>
<dbReference type="GO" id="GO:0008270">
    <property type="term" value="F:zinc ion binding"/>
    <property type="evidence" value="ECO:0007669"/>
    <property type="project" value="UniProtKB-UniRule"/>
</dbReference>
<evidence type="ECO:0000313" key="13">
    <source>
        <dbReference type="EMBL" id="BBB15125.1"/>
    </source>
</evidence>
<keyword evidence="10" id="KW-0479">Metal-binding</keyword>
<feature type="binding site" evidence="10">
    <location>
        <position position="125"/>
    </location>
    <ligand>
        <name>Zn(2+)</name>
        <dbReference type="ChEBI" id="CHEBI:29105"/>
    </ligand>
</feature>
<dbReference type="PANTHER" id="PTHR43311">
    <property type="entry name" value="GLUTAMATE--TRNA LIGASE"/>
    <property type="match status" value="1"/>
</dbReference>
<evidence type="ECO:0000259" key="12">
    <source>
        <dbReference type="Pfam" id="PF19269"/>
    </source>
</evidence>
<evidence type="ECO:0000256" key="7">
    <source>
        <dbReference type="ARBA" id="ARBA00022840"/>
    </source>
</evidence>
<protein>
    <recommendedName>
        <fullName evidence="10">Glutamate--tRNA ligase</fullName>
        <ecNumber evidence="10">6.1.1.17</ecNumber>
    </recommendedName>
    <alternativeName>
        <fullName evidence="10">Glutamyl-tRNA synthetase</fullName>
        <shortName evidence="10">GluRS</shortName>
    </alternativeName>
</protein>
<dbReference type="PANTHER" id="PTHR43311:SF2">
    <property type="entry name" value="GLUTAMATE--TRNA LIGASE, MITOCHONDRIAL-RELATED"/>
    <property type="match status" value="1"/>
</dbReference>
<evidence type="ECO:0000256" key="5">
    <source>
        <dbReference type="ARBA" id="ARBA00022598"/>
    </source>
</evidence>
<dbReference type="KEGG" id="rvi:RVIR1_06240"/>
<evidence type="ECO:0000259" key="11">
    <source>
        <dbReference type="Pfam" id="PF00749"/>
    </source>
</evidence>
<keyword evidence="14" id="KW-1185">Reference proteome</keyword>
<dbReference type="GO" id="GO:0006424">
    <property type="term" value="P:glutamyl-tRNA aminoacylation"/>
    <property type="evidence" value="ECO:0007669"/>
    <property type="project" value="UniProtKB-UniRule"/>
</dbReference>
<dbReference type="GO" id="GO:0005524">
    <property type="term" value="F:ATP binding"/>
    <property type="evidence" value="ECO:0007669"/>
    <property type="project" value="UniProtKB-UniRule"/>
</dbReference>
<dbReference type="InterPro" id="IPR004527">
    <property type="entry name" value="Glu-tRNA-ligase_bac/mito"/>
</dbReference>
<dbReference type="PRINTS" id="PR00987">
    <property type="entry name" value="TRNASYNTHGLU"/>
</dbReference>
<feature type="binding site" evidence="10">
    <location>
        <position position="239"/>
    </location>
    <ligand>
        <name>ATP</name>
        <dbReference type="ChEBI" id="CHEBI:30616"/>
    </ligand>
</feature>
<dbReference type="InterPro" id="IPR033910">
    <property type="entry name" value="GluRS_core"/>
</dbReference>
<dbReference type="InterPro" id="IPR020058">
    <property type="entry name" value="Glu/Gln-tRNA-synth_Ib_cat-dom"/>
</dbReference>
<dbReference type="EMBL" id="AP018005">
    <property type="protein sequence ID" value="BBB15125.1"/>
    <property type="molecule type" value="Genomic_DNA"/>
</dbReference>
<comment type="similarity">
    <text evidence="2 10">Belongs to the class-I aminoacyl-tRNA synthetase family. Glutamate--tRNA ligase type 1 subfamily.</text>
</comment>
<comment type="subcellular location">
    <subcellularLocation>
        <location evidence="1 10">Cytoplasm</location>
    </subcellularLocation>
</comment>
<dbReference type="InterPro" id="IPR001412">
    <property type="entry name" value="aa-tRNA-synth_I_CS"/>
</dbReference>
<dbReference type="Gene3D" id="3.40.50.620">
    <property type="entry name" value="HUPs"/>
    <property type="match status" value="1"/>
</dbReference>
<dbReference type="GO" id="GO:0004818">
    <property type="term" value="F:glutamate-tRNA ligase activity"/>
    <property type="evidence" value="ECO:0007669"/>
    <property type="project" value="UniProtKB-UniRule"/>
</dbReference>
<dbReference type="EC" id="6.1.1.17" evidence="10"/>
<dbReference type="InterPro" id="IPR020751">
    <property type="entry name" value="aa-tRNA-synth_I_codon-bd_sub2"/>
</dbReference>
<feature type="short sequence motif" description="'KMSKS' region" evidence="10">
    <location>
        <begin position="236"/>
        <end position="240"/>
    </location>
</feature>
<reference evidence="13 14" key="1">
    <citation type="submission" date="2017-03" db="EMBL/GenBank/DDBJ databases">
        <title>The genome sequence of Candidatus Rickettsiella viridis.</title>
        <authorList>
            <person name="Nikoh N."/>
            <person name="Tsuchida T."/>
            <person name="Yamaguchi K."/>
            <person name="Maeda T."/>
            <person name="Shigenobu S."/>
            <person name="Fukatsu T."/>
        </authorList>
    </citation>
    <scope>NUCLEOTIDE SEQUENCE [LARGE SCALE GENOMIC DNA]</scope>
    <source>
        <strain evidence="13 14">Ap-RA04</strain>
    </source>
</reference>
<dbReference type="OrthoDB" id="9807503at2"/>
<dbReference type="HAMAP" id="MF_00022">
    <property type="entry name" value="Glu_tRNA_synth_type1"/>
    <property type="match status" value="1"/>
</dbReference>
<dbReference type="GO" id="GO:0000049">
    <property type="term" value="F:tRNA binding"/>
    <property type="evidence" value="ECO:0007669"/>
    <property type="project" value="InterPro"/>
</dbReference>
<dbReference type="SUPFAM" id="SSF52374">
    <property type="entry name" value="Nucleotidylyl transferase"/>
    <property type="match status" value="1"/>
</dbReference>
<evidence type="ECO:0000256" key="2">
    <source>
        <dbReference type="ARBA" id="ARBA00007894"/>
    </source>
</evidence>
<dbReference type="SUPFAM" id="SSF48163">
    <property type="entry name" value="An anticodon-binding domain of class I aminoacyl-tRNA synthetases"/>
    <property type="match status" value="1"/>
</dbReference>
<organism evidence="13 14">
    <name type="scientific">Candidatus Rickettsiella viridis</name>
    <dbReference type="NCBI Taxonomy" id="676208"/>
    <lineage>
        <taxon>Bacteria</taxon>
        <taxon>Pseudomonadati</taxon>
        <taxon>Pseudomonadota</taxon>
        <taxon>Gammaproteobacteria</taxon>
        <taxon>Legionellales</taxon>
        <taxon>Coxiellaceae</taxon>
        <taxon>Rickettsiella</taxon>
    </lineage>
</organism>
<dbReference type="AlphaFoldDB" id="A0A2Z5UVN8"/>
<feature type="binding site" evidence="10">
    <location>
        <position position="100"/>
    </location>
    <ligand>
        <name>Zn(2+)</name>
        <dbReference type="ChEBI" id="CHEBI:29105"/>
    </ligand>
</feature>
<evidence type="ECO:0000256" key="3">
    <source>
        <dbReference type="ARBA" id="ARBA00011245"/>
    </source>
</evidence>
<dbReference type="Gene3D" id="1.10.10.350">
    <property type="match status" value="1"/>
</dbReference>
<keyword evidence="4 10" id="KW-0963">Cytoplasm</keyword>
<comment type="cofactor">
    <cofactor evidence="10">
        <name>Zn(2+)</name>
        <dbReference type="ChEBI" id="CHEBI:29105"/>
    </cofactor>
    <text evidence="10">Binds 1 zinc ion per subunit.</text>
</comment>
<evidence type="ECO:0000256" key="9">
    <source>
        <dbReference type="ARBA" id="ARBA00023146"/>
    </source>
</evidence>
<keyword evidence="6 10" id="KW-0547">Nucleotide-binding</keyword>
<proteinExistence type="inferred from homology"/>
<keyword evidence="7 10" id="KW-0067">ATP-binding</keyword>
<comment type="function">
    <text evidence="10">Catalyzes the attachment of glutamate to tRNA(Glu) in a two-step reaction: glutamate is first activated by ATP to form Glu-AMP and then transferred to the acceptor end of tRNA(Glu).</text>
</comment>
<dbReference type="Proteomes" id="UP000282483">
    <property type="component" value="Chromosome"/>
</dbReference>
<evidence type="ECO:0000256" key="8">
    <source>
        <dbReference type="ARBA" id="ARBA00022917"/>
    </source>
</evidence>
<keyword evidence="8 10" id="KW-0648">Protein biosynthesis</keyword>
<sequence length="458" mass="52310">MKVRTRFAPSPTGYLHIGGVRTALYSWLYAKKKNGEFILRIEDTDLERSTPEAVDIILEGLHWLGLSWDEGPFYQSQRLARYQAVLNQLLSEDKAYRCYCSKERLSALREEQLQQQKKPRYDGHCRDRKTVIANQPFVIRFRNPLEGEVVVADQVHGDVRFQNQELDDLIIARSDGSPTYNFTVVVDDWDMQITHVIRGDDHLNNTPRQINLLLALGAHLPIYAHVPMILGPDGKKLSKRQGAANVLEYREEGYLADALLNYLVRLGWSHGDQEIFSREEIINFFDIADLNKSPAAINPDKLSWLNQHYLKTDDPKQITQLLEKEMQQLGINTQGKDSPDLQDVVMLQRERVKTLREMAEKSRFFYEADFSVPQTFPADILSALKALQAQFIQLNDWTNESLHHALVETAAQFSLKLGKLAPALRLVVTGTSVSPPINVTLHLLGKKEVLARMEKALV</sequence>